<evidence type="ECO:0000313" key="8">
    <source>
        <dbReference type="Proteomes" id="UP001166286"/>
    </source>
</evidence>
<keyword evidence="8" id="KW-1185">Reference proteome</keyword>
<dbReference type="Pfam" id="PF00067">
    <property type="entry name" value="p450"/>
    <property type="match status" value="1"/>
</dbReference>
<dbReference type="PANTHER" id="PTHR24304:SF2">
    <property type="entry name" value="24-HYDROXYCHOLESTEROL 7-ALPHA-HYDROXYLASE"/>
    <property type="match status" value="1"/>
</dbReference>
<dbReference type="GO" id="GO:0005506">
    <property type="term" value="F:iron ion binding"/>
    <property type="evidence" value="ECO:0007669"/>
    <property type="project" value="InterPro"/>
</dbReference>
<dbReference type="InterPro" id="IPR002403">
    <property type="entry name" value="Cyt_P450_E_grp-IV"/>
</dbReference>
<dbReference type="Proteomes" id="UP001166286">
    <property type="component" value="Unassembled WGS sequence"/>
</dbReference>
<protein>
    <recommendedName>
        <fullName evidence="9">Cytochrome P450</fullName>
    </recommendedName>
</protein>
<sequence>MDVISNAENVVSDAVAHAEEIIVEATGAQTIWPAAACLLAFFSCMLFIWRIWSFTVRPWLNPKDPKELPYWFPWHAMNFFDNSDGLILHGRAYFDDDAPFAISFPGRIYNVIVKPEDIAAVYKDSTSLSWDYYLKELLLSFGVNNSVLSKYLRNPVTQQNGHTKKPNGVHVERKSLVSWTEDLYRQQFPPGPRYQKLSDSMLGLVDDALQWKKLPSRYTVNGERIPLMDFCGNILIQATTRSLLGDLIYEIEPKFTPMMIDFNEEAWKLLMFPYPQIVAPRLHNAKKGIHKALYKYVQSSPDSQTQLAWVIDEILEAKEAADISDADKASMIHTLLWIANINAYRLSFWILSYVLFDPNLLANIRAEIKPAFRSKAVDFSYIMECCPLLMSVFNETLRLTYGSVSVRRVMAPTVIGGKTLQSGTSLVIPIRQLHYDDEAFGGDADEFDPQRFLNNDLDQSPSFLPFGERFNAFPRPFLAKREVLVFVALVLKRFEIQVAGNSSEEKADPSPPEIDSVCQTLGIMQPVKGTEVYISLKEAA</sequence>
<dbReference type="InterPro" id="IPR050529">
    <property type="entry name" value="CYP450_sterol_14alpha_dmase"/>
</dbReference>
<proteinExistence type="inferred from homology"/>
<organism evidence="7 8">
    <name type="scientific">Cladonia borealis</name>
    <dbReference type="NCBI Taxonomy" id="184061"/>
    <lineage>
        <taxon>Eukaryota</taxon>
        <taxon>Fungi</taxon>
        <taxon>Dikarya</taxon>
        <taxon>Ascomycota</taxon>
        <taxon>Pezizomycotina</taxon>
        <taxon>Lecanoromycetes</taxon>
        <taxon>OSLEUM clade</taxon>
        <taxon>Lecanoromycetidae</taxon>
        <taxon>Lecanorales</taxon>
        <taxon>Lecanorineae</taxon>
        <taxon>Cladoniaceae</taxon>
        <taxon>Cladonia</taxon>
    </lineage>
</organism>
<dbReference type="EMBL" id="JAFEKC020000019">
    <property type="protein sequence ID" value="KAK0509265.1"/>
    <property type="molecule type" value="Genomic_DNA"/>
</dbReference>
<dbReference type="AlphaFoldDB" id="A0AA39V710"/>
<dbReference type="Gene3D" id="1.10.630.10">
    <property type="entry name" value="Cytochrome P450"/>
    <property type="match status" value="1"/>
</dbReference>
<dbReference type="PRINTS" id="PR00465">
    <property type="entry name" value="EP450IV"/>
</dbReference>
<evidence type="ECO:0000256" key="2">
    <source>
        <dbReference type="ARBA" id="ARBA00010617"/>
    </source>
</evidence>
<feature type="transmembrane region" description="Helical" evidence="6">
    <location>
        <begin position="31"/>
        <end position="52"/>
    </location>
</feature>
<evidence type="ECO:0000256" key="3">
    <source>
        <dbReference type="ARBA" id="ARBA00022617"/>
    </source>
</evidence>
<dbReference type="InterPro" id="IPR036396">
    <property type="entry name" value="Cyt_P450_sf"/>
</dbReference>
<dbReference type="CDD" id="cd11040">
    <property type="entry name" value="CYP7_CYP8-like"/>
    <property type="match status" value="1"/>
</dbReference>
<dbReference type="SUPFAM" id="SSF48264">
    <property type="entry name" value="Cytochrome P450"/>
    <property type="match status" value="1"/>
</dbReference>
<evidence type="ECO:0008006" key="9">
    <source>
        <dbReference type="Google" id="ProtNLM"/>
    </source>
</evidence>
<evidence type="ECO:0000256" key="4">
    <source>
        <dbReference type="ARBA" id="ARBA00022723"/>
    </source>
</evidence>
<comment type="cofactor">
    <cofactor evidence="1">
        <name>heme</name>
        <dbReference type="ChEBI" id="CHEBI:30413"/>
    </cofactor>
</comment>
<accession>A0AA39V710</accession>
<keyword evidence="3" id="KW-0349">Heme</keyword>
<dbReference type="GO" id="GO:0008395">
    <property type="term" value="F:steroid hydroxylase activity"/>
    <property type="evidence" value="ECO:0007669"/>
    <property type="project" value="TreeGrafter"/>
</dbReference>
<reference evidence="7" key="1">
    <citation type="submission" date="2023-03" db="EMBL/GenBank/DDBJ databases">
        <title>Complete genome of Cladonia borealis.</title>
        <authorList>
            <person name="Park H."/>
        </authorList>
    </citation>
    <scope>NUCLEOTIDE SEQUENCE</scope>
    <source>
        <strain evidence="7">ANT050790</strain>
    </source>
</reference>
<evidence type="ECO:0000256" key="1">
    <source>
        <dbReference type="ARBA" id="ARBA00001971"/>
    </source>
</evidence>
<name>A0AA39V710_9LECA</name>
<keyword evidence="4" id="KW-0479">Metal-binding</keyword>
<comment type="similarity">
    <text evidence="2">Belongs to the cytochrome P450 family.</text>
</comment>
<keyword evidence="5" id="KW-0408">Iron</keyword>
<dbReference type="GO" id="GO:0016705">
    <property type="term" value="F:oxidoreductase activity, acting on paired donors, with incorporation or reduction of molecular oxygen"/>
    <property type="evidence" value="ECO:0007669"/>
    <property type="project" value="InterPro"/>
</dbReference>
<dbReference type="GO" id="GO:0020037">
    <property type="term" value="F:heme binding"/>
    <property type="evidence" value="ECO:0007669"/>
    <property type="project" value="InterPro"/>
</dbReference>
<comment type="caution">
    <text evidence="7">The sequence shown here is derived from an EMBL/GenBank/DDBJ whole genome shotgun (WGS) entry which is preliminary data.</text>
</comment>
<evidence type="ECO:0000256" key="6">
    <source>
        <dbReference type="SAM" id="Phobius"/>
    </source>
</evidence>
<dbReference type="PANTHER" id="PTHR24304">
    <property type="entry name" value="CYTOCHROME P450 FAMILY 7"/>
    <property type="match status" value="1"/>
</dbReference>
<evidence type="ECO:0000256" key="5">
    <source>
        <dbReference type="ARBA" id="ARBA00023004"/>
    </source>
</evidence>
<dbReference type="InterPro" id="IPR001128">
    <property type="entry name" value="Cyt_P450"/>
</dbReference>
<keyword evidence="6" id="KW-1133">Transmembrane helix</keyword>
<gene>
    <name evidence="7" type="ORF">JMJ35_008636</name>
</gene>
<keyword evidence="6" id="KW-0472">Membrane</keyword>
<keyword evidence="6" id="KW-0812">Transmembrane</keyword>
<evidence type="ECO:0000313" key="7">
    <source>
        <dbReference type="EMBL" id="KAK0509265.1"/>
    </source>
</evidence>